<evidence type="ECO:0000313" key="4">
    <source>
        <dbReference type="EMBL" id="TRY20007.1"/>
    </source>
</evidence>
<dbReference type="Gene3D" id="2.30.30.40">
    <property type="entry name" value="SH3 Domains"/>
    <property type="match status" value="3"/>
</dbReference>
<dbReference type="InterPro" id="IPR052354">
    <property type="entry name" value="Cell_Wall_Dynamics_Protein"/>
</dbReference>
<feature type="region of interest" description="Disordered" evidence="1">
    <location>
        <begin position="319"/>
        <end position="347"/>
    </location>
</feature>
<feature type="domain" description="SH3b" evidence="3">
    <location>
        <begin position="36"/>
        <end position="98"/>
    </location>
</feature>
<dbReference type="PROSITE" id="PS51781">
    <property type="entry name" value="SH3B"/>
    <property type="match status" value="2"/>
</dbReference>
<gene>
    <name evidence="4" type="ORF">FOJ82_03805</name>
</gene>
<feature type="chain" id="PRO_5021894377" evidence="2">
    <location>
        <begin position="36"/>
        <end position="460"/>
    </location>
</feature>
<organism evidence="4 5">
    <name type="scientific">Tessaracoccus rhinocerotis</name>
    <dbReference type="NCBI Taxonomy" id="1689449"/>
    <lineage>
        <taxon>Bacteria</taxon>
        <taxon>Bacillati</taxon>
        <taxon>Actinomycetota</taxon>
        <taxon>Actinomycetes</taxon>
        <taxon>Propionibacteriales</taxon>
        <taxon>Propionibacteriaceae</taxon>
        <taxon>Tessaracoccus</taxon>
    </lineage>
</organism>
<dbReference type="Pfam" id="PF08239">
    <property type="entry name" value="SH3_3"/>
    <property type="match status" value="1"/>
</dbReference>
<dbReference type="InterPro" id="IPR058593">
    <property type="entry name" value="ARB_07466-like_C"/>
</dbReference>
<reference evidence="4 5" key="1">
    <citation type="submission" date="2019-07" db="EMBL/GenBank/DDBJ databases">
        <authorList>
            <person name="Zhou L.-Y."/>
        </authorList>
    </citation>
    <scope>NUCLEOTIDE SEQUENCE [LARGE SCALE GENOMIC DNA]</scope>
    <source>
        <strain evidence="4 5">YIM 101269</strain>
    </source>
</reference>
<dbReference type="Proteomes" id="UP000317638">
    <property type="component" value="Unassembled WGS sequence"/>
</dbReference>
<keyword evidence="2" id="KW-0732">Signal</keyword>
<evidence type="ECO:0000256" key="1">
    <source>
        <dbReference type="SAM" id="MobiDB-lite"/>
    </source>
</evidence>
<dbReference type="EMBL" id="VKKG01000001">
    <property type="protein sequence ID" value="TRY20007.1"/>
    <property type="molecule type" value="Genomic_DNA"/>
</dbReference>
<evidence type="ECO:0000313" key="5">
    <source>
        <dbReference type="Proteomes" id="UP000317638"/>
    </source>
</evidence>
<dbReference type="PANTHER" id="PTHR34408">
    <property type="entry name" value="FAMILY PROTEIN, PUTATIVE-RELATED"/>
    <property type="match status" value="1"/>
</dbReference>
<protein>
    <submittedName>
        <fullName evidence="4">SH3 domain-containing protein</fullName>
    </submittedName>
</protein>
<dbReference type="OrthoDB" id="2989771at2"/>
<dbReference type="PANTHER" id="PTHR34408:SF1">
    <property type="entry name" value="GLYCOSYL HYDROLASE FAMILY 19 DOMAIN-CONTAINING PROTEIN HI_1415"/>
    <property type="match status" value="1"/>
</dbReference>
<sequence length="460" mass="48917">MNRVLKGLRGIAIAGTMAALVQGTANVALSLSAEAAGTQLTATTAVNVRSGPSVTNSRVGILYKGEKVTAGSSKNGWTEVTWGGKTAYVATAYLTTGSVAKNAAPSPAASAAQGTVYTTSNLNLRVGPTINDPVSVVATQGTKLALTGKISGSYSQVQYNSSTLWAATGYLSSSEGAPTQSLPAVKQKARATTALMIRTTSGRDFKSLGDVPRGTILELTGTVQNNMAQVVWQSNVRWVNNSYLTRLTETVPTAPDVPDTTTQYATANLNIWHAATGDAHTGEIPRGSAVSVTGTVTSGRAQIVHNGALRWVTAKYLSASKPSEPAPPPSGGGADRGDINKGYSSGLDKTNANVQRIAWHVWDHYPQIKTQYGWRRDVTPDHPAGRAVDVMIPNYKNNSALGWEIAKYFRAHASEFNINYIIFDQKIWSVARNKEGWRSMANRGGDTANHKDHVHINTYG</sequence>
<dbReference type="SMART" id="SM00287">
    <property type="entry name" value="SH3b"/>
    <property type="match status" value="3"/>
</dbReference>
<accession>A0A553K5M2</accession>
<dbReference type="AlphaFoldDB" id="A0A553K5M2"/>
<keyword evidence="5" id="KW-1185">Reference proteome</keyword>
<name>A0A553K5M2_9ACTN</name>
<dbReference type="InterPro" id="IPR003646">
    <property type="entry name" value="SH3-like_bac-type"/>
</dbReference>
<evidence type="ECO:0000256" key="2">
    <source>
        <dbReference type="SAM" id="SignalP"/>
    </source>
</evidence>
<evidence type="ECO:0000259" key="3">
    <source>
        <dbReference type="PROSITE" id="PS51781"/>
    </source>
</evidence>
<dbReference type="RefSeq" id="WP_143937091.1">
    <property type="nucleotide sequence ID" value="NZ_VKKG01000001.1"/>
</dbReference>
<comment type="caution">
    <text evidence="4">The sequence shown here is derived from an EMBL/GenBank/DDBJ whole genome shotgun (WGS) entry which is preliminary data.</text>
</comment>
<feature type="domain" description="SH3b" evidence="3">
    <location>
        <begin position="111"/>
        <end position="175"/>
    </location>
</feature>
<feature type="signal peptide" evidence="2">
    <location>
        <begin position="1"/>
        <end position="35"/>
    </location>
</feature>
<dbReference type="Pfam" id="PF26571">
    <property type="entry name" value="VldE"/>
    <property type="match status" value="1"/>
</dbReference>
<proteinExistence type="predicted"/>